<dbReference type="GO" id="GO:0019433">
    <property type="term" value="P:triglyceride catabolic process"/>
    <property type="evidence" value="ECO:0007669"/>
    <property type="project" value="TreeGrafter"/>
</dbReference>
<evidence type="ECO:0000313" key="4">
    <source>
        <dbReference type="Proteomes" id="UP000772434"/>
    </source>
</evidence>
<dbReference type="GO" id="GO:0005829">
    <property type="term" value="C:cytosol"/>
    <property type="evidence" value="ECO:0007669"/>
    <property type="project" value="TreeGrafter"/>
</dbReference>
<dbReference type="SUPFAM" id="SSF53474">
    <property type="entry name" value="alpha/beta-Hydrolases"/>
    <property type="match status" value="1"/>
</dbReference>
<feature type="compositionally biased region" description="Acidic residues" evidence="1">
    <location>
        <begin position="447"/>
        <end position="461"/>
    </location>
</feature>
<evidence type="ECO:0000313" key="3">
    <source>
        <dbReference type="EMBL" id="KAF9075430.1"/>
    </source>
</evidence>
<dbReference type="PANTHER" id="PTHR23025:SF3">
    <property type="entry name" value="HORMONE-SENSITIVE LIPASE"/>
    <property type="match status" value="1"/>
</dbReference>
<feature type="region of interest" description="Disordered" evidence="1">
    <location>
        <begin position="709"/>
        <end position="821"/>
    </location>
</feature>
<name>A0A9P5Q850_9AGAR</name>
<gene>
    <name evidence="3" type="ORF">BDP27DRAFT_1286054</name>
</gene>
<dbReference type="Pfam" id="PF07859">
    <property type="entry name" value="Abhydrolase_3"/>
    <property type="match status" value="2"/>
</dbReference>
<feature type="compositionally biased region" description="Basic and acidic residues" evidence="1">
    <location>
        <begin position="462"/>
        <end position="472"/>
    </location>
</feature>
<dbReference type="Proteomes" id="UP000772434">
    <property type="component" value="Unassembled WGS sequence"/>
</dbReference>
<dbReference type="EMBL" id="JADNRY010000009">
    <property type="protein sequence ID" value="KAF9075430.1"/>
    <property type="molecule type" value="Genomic_DNA"/>
</dbReference>
<dbReference type="GO" id="GO:0004771">
    <property type="term" value="F:sterol ester esterase activity"/>
    <property type="evidence" value="ECO:0007669"/>
    <property type="project" value="TreeGrafter"/>
</dbReference>
<proteinExistence type="predicted"/>
<comment type="caution">
    <text evidence="3">The sequence shown here is derived from an EMBL/GenBank/DDBJ whole genome shotgun (WGS) entry which is preliminary data.</text>
</comment>
<evidence type="ECO:0000256" key="1">
    <source>
        <dbReference type="SAM" id="MobiDB-lite"/>
    </source>
</evidence>
<dbReference type="InterPro" id="IPR029058">
    <property type="entry name" value="AB_hydrolase_fold"/>
</dbReference>
<dbReference type="OrthoDB" id="5570009at2759"/>
<evidence type="ECO:0000259" key="2">
    <source>
        <dbReference type="Pfam" id="PF07859"/>
    </source>
</evidence>
<feature type="compositionally biased region" description="Polar residues" evidence="1">
    <location>
        <begin position="398"/>
        <end position="409"/>
    </location>
</feature>
<reference evidence="3" key="1">
    <citation type="submission" date="2020-11" db="EMBL/GenBank/DDBJ databases">
        <authorList>
            <consortium name="DOE Joint Genome Institute"/>
            <person name="Ahrendt S."/>
            <person name="Riley R."/>
            <person name="Andreopoulos W."/>
            <person name="Labutti K."/>
            <person name="Pangilinan J."/>
            <person name="Ruiz-Duenas F.J."/>
            <person name="Barrasa J.M."/>
            <person name="Sanchez-Garcia M."/>
            <person name="Camarero S."/>
            <person name="Miyauchi S."/>
            <person name="Serrano A."/>
            <person name="Linde D."/>
            <person name="Babiker R."/>
            <person name="Drula E."/>
            <person name="Ayuso-Fernandez I."/>
            <person name="Pacheco R."/>
            <person name="Padilla G."/>
            <person name="Ferreira P."/>
            <person name="Barriuso J."/>
            <person name="Kellner H."/>
            <person name="Castanera R."/>
            <person name="Alfaro M."/>
            <person name="Ramirez L."/>
            <person name="Pisabarro A.G."/>
            <person name="Kuo A."/>
            <person name="Tritt A."/>
            <person name="Lipzen A."/>
            <person name="He G."/>
            <person name="Yan M."/>
            <person name="Ng V."/>
            <person name="Cullen D."/>
            <person name="Martin F."/>
            <person name="Rosso M.-N."/>
            <person name="Henrissat B."/>
            <person name="Hibbett D."/>
            <person name="Martinez A.T."/>
            <person name="Grigoriev I.V."/>
        </authorList>
    </citation>
    <scope>NUCLEOTIDE SEQUENCE</scope>
    <source>
        <strain evidence="3">AH 40177</strain>
    </source>
</reference>
<dbReference type="InterPro" id="IPR013094">
    <property type="entry name" value="AB_hydrolase_3"/>
</dbReference>
<sequence length="832" mass="93536">MIDHIVGRPNPSWKRAQVFLVIFFWIWRIIRGGSGPPRIFWLRAANRFLQRFTPWQIIVSTLTAVYAMRNFDKMLGLEAPEPLRSLYSPSYYRATWVTTGLDAGFATAMSIRPKFLRELCALVFSVYYIAYPSEADEKLRRFRAVPTVEMLRYTWEKTSNPLLRMFTTAPSVTICRKILLPRPKHSAYQRPITCYLYYASTSAKLRQCTELILDYPGGGFVAMSPEHHEERLRMWARGTKKPVLSVEYGKAPEYPYPFAIDEAFDTYQVLVESVGSTIGMSGKKLNIVVSADSAGAALAVNVVLKIIEHNTTLASRGIPLPLPLALVLNYAALDFNFTSWMSQDHLRVLRAEQSSGNLPGLRELAEQKDHLKHISPLSMVGSSGDSRRQKKVKRKNSWRNTLRGFTTSGSEKEETSPMQPRRPGIRRSTSGLKTPQARRTFLRDPVETEENPSDEEGDDEDYTQRKEEDRPLQARVKYMYPHTTQAAAEKQEELSAALLEANSKAAQVMIGQQPAQGRKEPIGVRLTMTSRTGYFQDRIISPSMMRAMAILYIGPHRNPDFETDYHLSPILAPNHLLAQFPPLLMQCGEKDPFVDDTVIFAGRLREAKRLRKSELDLGVSGKSARFGENLRMSSAEIGPGNMAAMQRERDKLAGESEEDWVQLVLFAEWSHGYLQMPGLMAEAKVVIEDLGDWIDDAFLRYGESKAPTAEVKCLQPVSPPRRISNNKRPSTSETENDDGITFVAKKDRRPATGSVDVENERTESPTINSPGLSGADLDKAISDAEEENGGESDGRGFVEGGKTAPGSRQGGQTISEGELMRRRRLLDSHIFE</sequence>
<feature type="domain" description="Alpha/beta hydrolase fold-3" evidence="2">
    <location>
        <begin position="529"/>
        <end position="609"/>
    </location>
</feature>
<accession>A0A9P5Q850</accession>
<dbReference type="Gene3D" id="3.40.50.1820">
    <property type="entry name" value="alpha/beta hydrolase"/>
    <property type="match status" value="2"/>
</dbReference>
<dbReference type="PANTHER" id="PTHR23025">
    <property type="entry name" value="TRIACYLGLYCEROL LIPASE"/>
    <property type="match status" value="1"/>
</dbReference>
<feature type="region of interest" description="Disordered" evidence="1">
    <location>
        <begin position="372"/>
        <end position="473"/>
    </location>
</feature>
<dbReference type="GO" id="GO:0004806">
    <property type="term" value="F:triacylglycerol lipase activity"/>
    <property type="evidence" value="ECO:0007669"/>
    <property type="project" value="TreeGrafter"/>
</dbReference>
<feature type="compositionally biased region" description="Basic residues" evidence="1">
    <location>
        <begin position="388"/>
        <end position="397"/>
    </location>
</feature>
<keyword evidence="4" id="KW-1185">Reference proteome</keyword>
<protein>
    <submittedName>
        <fullName evidence="3">Alpha/Beta hydrolase protein</fullName>
    </submittedName>
</protein>
<feature type="domain" description="Alpha/beta hydrolase fold-3" evidence="2">
    <location>
        <begin position="215"/>
        <end position="337"/>
    </location>
</feature>
<dbReference type="AlphaFoldDB" id="A0A9P5Q850"/>
<organism evidence="3 4">
    <name type="scientific">Rhodocollybia butyracea</name>
    <dbReference type="NCBI Taxonomy" id="206335"/>
    <lineage>
        <taxon>Eukaryota</taxon>
        <taxon>Fungi</taxon>
        <taxon>Dikarya</taxon>
        <taxon>Basidiomycota</taxon>
        <taxon>Agaricomycotina</taxon>
        <taxon>Agaricomycetes</taxon>
        <taxon>Agaricomycetidae</taxon>
        <taxon>Agaricales</taxon>
        <taxon>Marasmiineae</taxon>
        <taxon>Omphalotaceae</taxon>
        <taxon>Rhodocollybia</taxon>
    </lineage>
</organism>
<keyword evidence="3" id="KW-0378">Hydrolase</keyword>